<comment type="catalytic activity">
    <reaction evidence="9">
        <text>1D-myo-inositol hexakisphosphate + ATP = 1-diphospho-1D-myo-inositol 2,3,4,5,6-pentakisphosphate + ADP</text>
        <dbReference type="Rhea" id="RHEA:37459"/>
        <dbReference type="ChEBI" id="CHEBI:30616"/>
        <dbReference type="ChEBI" id="CHEBI:58130"/>
        <dbReference type="ChEBI" id="CHEBI:74946"/>
        <dbReference type="ChEBI" id="CHEBI:456216"/>
        <dbReference type="EC" id="2.7.4.24"/>
    </reaction>
    <physiologicalReaction direction="left-to-right" evidence="9">
        <dbReference type="Rhea" id="RHEA:37460"/>
    </physiologicalReaction>
</comment>
<evidence type="ECO:0000313" key="14">
    <source>
        <dbReference type="Proteomes" id="UP000008144"/>
    </source>
</evidence>
<dbReference type="PROSITE" id="PS00616">
    <property type="entry name" value="HIS_ACID_PHOSPHAT_1"/>
    <property type="match status" value="1"/>
</dbReference>
<evidence type="ECO:0000256" key="11">
    <source>
        <dbReference type="SAM" id="MobiDB-lite"/>
    </source>
</evidence>
<keyword evidence="3 10" id="KW-0963">Cytoplasm</keyword>
<dbReference type="InterPro" id="IPR029033">
    <property type="entry name" value="His_PPase_superfam"/>
</dbReference>
<dbReference type="Proteomes" id="UP000008144">
    <property type="component" value="Chromosome 4"/>
</dbReference>
<dbReference type="GO" id="GO:0005829">
    <property type="term" value="C:cytosol"/>
    <property type="evidence" value="ECO:0007669"/>
    <property type="project" value="UniProtKB-SubCell"/>
</dbReference>
<keyword evidence="14" id="KW-1185">Reference proteome</keyword>
<comment type="catalytic activity">
    <reaction evidence="8">
        <text>5-diphospho-1D-myo-inositol 1,2,3,4,6-pentakisphosphate + ATP + H(+) = 1,5-bis(diphospho)-1D-myo-inositol 2,3,4,6-tetrakisphosphate + ADP</text>
        <dbReference type="Rhea" id="RHEA:10276"/>
        <dbReference type="ChEBI" id="CHEBI:15378"/>
        <dbReference type="ChEBI" id="CHEBI:30616"/>
        <dbReference type="ChEBI" id="CHEBI:58628"/>
        <dbReference type="ChEBI" id="CHEBI:77983"/>
        <dbReference type="ChEBI" id="CHEBI:456216"/>
        <dbReference type="EC" id="2.7.4.24"/>
    </reaction>
    <physiologicalReaction direction="left-to-right" evidence="8">
        <dbReference type="Rhea" id="RHEA:10277"/>
    </physiologicalReaction>
</comment>
<dbReference type="EMBL" id="EAAA01002011">
    <property type="status" value="NOT_ANNOTATED_CDS"/>
    <property type="molecule type" value="Genomic_DNA"/>
</dbReference>
<dbReference type="PANTHER" id="PTHR12750">
    <property type="entry name" value="DIPHOSPHOINOSITOL PENTAKISPHOSPHATE KINASE"/>
    <property type="match status" value="1"/>
</dbReference>
<dbReference type="InterPro" id="IPR000560">
    <property type="entry name" value="His_Pase_clade-2"/>
</dbReference>
<dbReference type="AlphaFoldDB" id="F6R3J8"/>
<evidence type="ECO:0000256" key="9">
    <source>
        <dbReference type="ARBA" id="ARBA00034629"/>
    </source>
</evidence>
<dbReference type="PANTHER" id="PTHR12750:SF9">
    <property type="entry name" value="INOSITOL HEXAKISPHOSPHATE AND DIPHOSPHOINOSITOL-PENTAKISPHOSPHATE KINASE"/>
    <property type="match status" value="1"/>
</dbReference>
<dbReference type="SUPFAM" id="SSF53254">
    <property type="entry name" value="Phosphoglycerate mutase-like"/>
    <property type="match status" value="1"/>
</dbReference>
<evidence type="ECO:0000256" key="4">
    <source>
        <dbReference type="ARBA" id="ARBA00022679"/>
    </source>
</evidence>
<evidence type="ECO:0000256" key="2">
    <source>
        <dbReference type="ARBA" id="ARBA00005609"/>
    </source>
</evidence>
<sequence>MDDSNTPTDDFDSDIDNFNDFHQQKQIIVGICAMAKKTKSKPMQEILNRLQLFEYIHINIFDEDDVMNKPVSEWPHCDCLISFQSSGFPLKKAVEYTELRQPFLINDLETQFAIQDRREVYNILRKNGIETPRYALCDRSTGKGGNFEEYEDHIVVGNEVFHKPFVEKPIDAEDHNIHIYYPSSAGGGCQKLFRKIGNRSSQYSTQSCVRRTGSYIYEDFMPTDGTDVKVYTVGADYAHAEARKSPALDGKVERDSEGKEVRFPVILSAKEKLIARQVCLAFKQTVCGFDFLRAHGKSFVCDVNGFSFVKNSMKYYDDCAKVLGNIIMRDLAPQFHIPWSITTDAEDIPIVPTTSGSMMELRCVIAIIRHGDRTPKQKMKMEVRHQKFFDLFTKYNGHKTGKLKLKRPKQLQEVLDVARWLLVEPNAILKEKQHKVEQLKSVLEMYGHFSGINRKVQFKYMSSSRNVTSSSEDDQQSYSGPSLLLILKWGGELTPAGRMQAEELGRAFRCMYPGGQGDYAGFPGCGLLRLHSTYRHDLKIYASDEGRVQMTAAAFAKGLLALEGELTPILVQMVKSANMNGLLDNEGDNLSDCQQKVKTKLQELLNKKGAITEEDIKQIAPLPSQSINKAISYLSNPLEKCAQMYKLMKSFTSQLRAKVASVSDKVQLYHNESLEVMLQRWTKLERDFKLKDDTYDISKIPDIYDCIKYDLQHNGALMVEYAELYKISKALADVVIPQEYGMTKSEKLEIALGFCVPLLKKIKVDLQRNLEEDTYRLNPRYSRGVLSPGRHVRTRLYFTSESHIHSLLTALQYGALCDIEIDEQWKRAMEYVDAVSELNYMTQIVIMLYEDPSEPPQSEKRFHIELHFSPGAKGTQPDDSFPQGGGFRPSSRPPSRARELHNLNTESHLTSLADPLSDSVHLSSMLHTAVVLVSHVAARHASSVLNPVISKAINEARSKFFLVNKKHKSYKLGIDGHSMAPSIRPLETLHNSLSLKQMNDFLDKVVQVSFLIL</sequence>
<dbReference type="GO" id="GO:0033857">
    <property type="term" value="F:5-diphosphoinositol pentakisphosphate 1-kinase activity"/>
    <property type="evidence" value="ECO:0007669"/>
    <property type="project" value="UniProtKB-ARBA"/>
</dbReference>
<name>F6R3J8_CIOIN</name>
<dbReference type="Gene3D" id="3.40.50.1240">
    <property type="entry name" value="Phosphoglycerate mutase-like"/>
    <property type="match status" value="1"/>
</dbReference>
<keyword evidence="5 10" id="KW-0547">Nucleotide-binding</keyword>
<evidence type="ECO:0000256" key="7">
    <source>
        <dbReference type="ARBA" id="ARBA00022840"/>
    </source>
</evidence>
<dbReference type="SUPFAM" id="SSF56059">
    <property type="entry name" value="Glutathione synthetase ATP-binding domain-like"/>
    <property type="match status" value="1"/>
</dbReference>
<dbReference type="EC" id="2.7.4.24" evidence="10"/>
<dbReference type="Pfam" id="PF18086">
    <property type="entry name" value="PPIP5K2_N"/>
    <property type="match status" value="1"/>
</dbReference>
<feature type="region of interest" description="Disordered" evidence="11">
    <location>
        <begin position="869"/>
        <end position="898"/>
    </location>
</feature>
<evidence type="ECO:0000256" key="8">
    <source>
        <dbReference type="ARBA" id="ARBA00033696"/>
    </source>
</evidence>
<dbReference type="GO" id="GO:0052723">
    <property type="term" value="F:inositol hexakisphosphate 1-kinase activity"/>
    <property type="evidence" value="ECO:0007669"/>
    <property type="project" value="RHEA"/>
</dbReference>
<reference evidence="13" key="2">
    <citation type="journal article" date="2008" name="Genome Biol.">
        <title>Improved genome assembly and evidence-based global gene model set for the chordate Ciona intestinalis: new insight into intron and operon populations.</title>
        <authorList>
            <person name="Satou Y."/>
            <person name="Mineta K."/>
            <person name="Ogasawara M."/>
            <person name="Sasakura Y."/>
            <person name="Shoguchi E."/>
            <person name="Ueno K."/>
            <person name="Yamada L."/>
            <person name="Matsumoto J."/>
            <person name="Wasserscheid J."/>
            <person name="Dewar K."/>
            <person name="Wiley G.B."/>
            <person name="Macmil S.L."/>
            <person name="Roe B.A."/>
            <person name="Zeller R.W."/>
            <person name="Hastings K.E."/>
            <person name="Lemaire P."/>
            <person name="Lindquist E."/>
            <person name="Endo T."/>
            <person name="Hotta K."/>
            <person name="Inaba K."/>
        </authorList>
    </citation>
    <scope>NUCLEOTIDE SEQUENCE [LARGE SCALE GENOMIC DNA]</scope>
    <source>
        <strain evidence="13">wild type</strain>
    </source>
</reference>
<dbReference type="GeneTree" id="ENSGT00390000009048"/>
<dbReference type="InterPro" id="IPR037446">
    <property type="entry name" value="His_Pase_VIP1"/>
</dbReference>
<dbReference type="Pfam" id="PF00328">
    <property type="entry name" value="His_Phos_2"/>
    <property type="match status" value="1"/>
</dbReference>
<reference evidence="13" key="4">
    <citation type="submission" date="2025-09" db="UniProtKB">
        <authorList>
            <consortium name="Ensembl"/>
        </authorList>
    </citation>
    <scope>IDENTIFICATION</scope>
</reference>
<evidence type="ECO:0000313" key="13">
    <source>
        <dbReference type="Ensembl" id="ENSCINP00000018023.3"/>
    </source>
</evidence>
<keyword evidence="4 10" id="KW-0808">Transferase</keyword>
<proteinExistence type="inferred from homology"/>
<dbReference type="FunFam" id="3.40.50.11950:FF:000003">
    <property type="entry name" value="Inositol hexakisphosphate and diphosphoinositol-pentakisphosphate kinase"/>
    <property type="match status" value="1"/>
</dbReference>
<evidence type="ECO:0000256" key="5">
    <source>
        <dbReference type="ARBA" id="ARBA00022741"/>
    </source>
</evidence>
<evidence type="ECO:0000256" key="6">
    <source>
        <dbReference type="ARBA" id="ARBA00022777"/>
    </source>
</evidence>
<dbReference type="EMBL" id="EAAA01002012">
    <property type="status" value="NOT_ANNOTATED_CDS"/>
    <property type="molecule type" value="Genomic_DNA"/>
</dbReference>
<comment type="function">
    <text evidence="10">Bifunctional inositol kinase that acts in concert with the IP6K kinases to synthesize the diphosphate group-containing inositol pyrophosphates diphosphoinositol pentakisphosphate, PP-InsP5, and bis-diphosphoinositol tetrakisphosphate, (PP)2-InsP4. PP-InsP5 and (PP)2-InsP4, also respectively called InsP7 and InsP8, may regulate a variety of cellular processes, including apoptosis, vesicle trafficking, cytoskeletal dynamics, and exocytosis. Phosphorylates inositol hexakisphosphate (InsP6).</text>
</comment>
<evidence type="ECO:0000259" key="12">
    <source>
        <dbReference type="Pfam" id="PF18086"/>
    </source>
</evidence>
<comment type="subcellular location">
    <subcellularLocation>
        <location evidence="1 10">Cytoplasm</location>
        <location evidence="1 10">Cytosol</location>
    </subcellularLocation>
</comment>
<feature type="domain" description="VIP1 N-terminal" evidence="12">
    <location>
        <begin position="27"/>
        <end position="116"/>
    </location>
</feature>
<reference evidence="13" key="3">
    <citation type="submission" date="2025-08" db="UniProtKB">
        <authorList>
            <consortium name="Ensembl"/>
        </authorList>
    </citation>
    <scope>IDENTIFICATION</scope>
</reference>
<keyword evidence="7 10" id="KW-0067">ATP-binding</keyword>
<reference evidence="14" key="1">
    <citation type="journal article" date="2002" name="Science">
        <title>The draft genome of Ciona intestinalis: insights into chordate and vertebrate origins.</title>
        <authorList>
            <person name="Dehal P."/>
            <person name="Satou Y."/>
            <person name="Campbell R.K."/>
            <person name="Chapman J."/>
            <person name="Degnan B."/>
            <person name="De Tomaso A."/>
            <person name="Davidson B."/>
            <person name="Di Gregorio A."/>
            <person name="Gelpke M."/>
            <person name="Goodstein D.M."/>
            <person name="Harafuji N."/>
            <person name="Hastings K.E."/>
            <person name="Ho I."/>
            <person name="Hotta K."/>
            <person name="Huang W."/>
            <person name="Kawashima T."/>
            <person name="Lemaire P."/>
            <person name="Martinez D."/>
            <person name="Meinertzhagen I.A."/>
            <person name="Necula S."/>
            <person name="Nonaka M."/>
            <person name="Putnam N."/>
            <person name="Rash S."/>
            <person name="Saiga H."/>
            <person name="Satake M."/>
            <person name="Terry A."/>
            <person name="Yamada L."/>
            <person name="Wang H.G."/>
            <person name="Awazu S."/>
            <person name="Azumi K."/>
            <person name="Boore J."/>
            <person name="Branno M."/>
            <person name="Chin-Bow S."/>
            <person name="DeSantis R."/>
            <person name="Doyle S."/>
            <person name="Francino P."/>
            <person name="Keys D.N."/>
            <person name="Haga S."/>
            <person name="Hayashi H."/>
            <person name="Hino K."/>
            <person name="Imai K.S."/>
            <person name="Inaba K."/>
            <person name="Kano S."/>
            <person name="Kobayashi K."/>
            <person name="Kobayashi M."/>
            <person name="Lee B.I."/>
            <person name="Makabe K.W."/>
            <person name="Manohar C."/>
            <person name="Matassi G."/>
            <person name="Medina M."/>
            <person name="Mochizuki Y."/>
            <person name="Mount S."/>
            <person name="Morishita T."/>
            <person name="Miura S."/>
            <person name="Nakayama A."/>
            <person name="Nishizaka S."/>
            <person name="Nomoto H."/>
            <person name="Ohta F."/>
            <person name="Oishi K."/>
            <person name="Rigoutsos I."/>
            <person name="Sano M."/>
            <person name="Sasaki A."/>
            <person name="Sasakura Y."/>
            <person name="Shoguchi E."/>
            <person name="Shin-i T."/>
            <person name="Spagnuolo A."/>
            <person name="Stainier D."/>
            <person name="Suzuki M.M."/>
            <person name="Tassy O."/>
            <person name="Takatori N."/>
            <person name="Tokuoka M."/>
            <person name="Yagi K."/>
            <person name="Yoshizaki F."/>
            <person name="Wada S."/>
            <person name="Zhang C."/>
            <person name="Hyatt P.D."/>
            <person name="Larimer F."/>
            <person name="Detter C."/>
            <person name="Doggett N."/>
            <person name="Glavina T."/>
            <person name="Hawkins T."/>
            <person name="Richardson P."/>
            <person name="Lucas S."/>
            <person name="Kohara Y."/>
            <person name="Levine M."/>
            <person name="Satoh N."/>
            <person name="Rokhsar D.S."/>
        </authorList>
    </citation>
    <scope>NUCLEOTIDE SEQUENCE [LARGE SCALE GENOMIC DNA]</scope>
</reference>
<protein>
    <recommendedName>
        <fullName evidence="10">Inositol hexakisphosphate and diphosphoinositol-pentakisphosphate kinase</fullName>
        <ecNumber evidence="10">2.7.4.24</ecNumber>
    </recommendedName>
</protein>
<comment type="similarity">
    <text evidence="2 10">Belongs to the histidine acid phosphatase family. VIP1 subfamily.</text>
</comment>
<dbReference type="Gene3D" id="3.30.470.20">
    <property type="entry name" value="ATP-grasp fold, B domain"/>
    <property type="match status" value="1"/>
</dbReference>
<dbReference type="CDD" id="cd07061">
    <property type="entry name" value="HP_HAP_like"/>
    <property type="match status" value="1"/>
</dbReference>
<dbReference type="InterPro" id="IPR040557">
    <property type="entry name" value="VIP1_N"/>
</dbReference>
<evidence type="ECO:0000256" key="1">
    <source>
        <dbReference type="ARBA" id="ARBA00004514"/>
    </source>
</evidence>
<organism evidence="13 14">
    <name type="scientific">Ciona intestinalis</name>
    <name type="common">Transparent sea squirt</name>
    <name type="synonym">Ascidia intestinalis</name>
    <dbReference type="NCBI Taxonomy" id="7719"/>
    <lineage>
        <taxon>Eukaryota</taxon>
        <taxon>Metazoa</taxon>
        <taxon>Chordata</taxon>
        <taxon>Tunicata</taxon>
        <taxon>Ascidiacea</taxon>
        <taxon>Phlebobranchia</taxon>
        <taxon>Cionidae</taxon>
        <taxon>Ciona</taxon>
    </lineage>
</organism>
<accession>F6R3J8</accession>
<dbReference type="Ensembl" id="ENSCINT00000018023.3">
    <property type="protein sequence ID" value="ENSCINP00000018023.3"/>
    <property type="gene ID" value="ENSCING00000008857.3"/>
</dbReference>
<dbReference type="Gene3D" id="3.40.50.11950">
    <property type="match status" value="1"/>
</dbReference>
<dbReference type="GO" id="GO:0005524">
    <property type="term" value="F:ATP binding"/>
    <property type="evidence" value="ECO:0007669"/>
    <property type="project" value="UniProtKB-KW"/>
</dbReference>
<keyword evidence="6 10" id="KW-0418">Kinase</keyword>
<dbReference type="InterPro" id="IPR033379">
    <property type="entry name" value="Acid_Pase_AS"/>
</dbReference>
<evidence type="ECO:0000256" key="3">
    <source>
        <dbReference type="ARBA" id="ARBA00022490"/>
    </source>
</evidence>
<dbReference type="FunFam" id="3.30.470.20:FF:000003">
    <property type="entry name" value="Inositol hexakisphosphate and diphosphoinositol-pentakisphosphate kinase"/>
    <property type="match status" value="1"/>
</dbReference>
<evidence type="ECO:0000256" key="10">
    <source>
        <dbReference type="RuleBase" id="RU365032"/>
    </source>
</evidence>